<protein>
    <submittedName>
        <fullName evidence="1">Uncharacterized protein</fullName>
    </submittedName>
</protein>
<reference evidence="1" key="1">
    <citation type="journal article" date="2019" name="Sci. Rep.">
        <title>Draft genome of Tanacetum cinerariifolium, the natural source of mosquito coil.</title>
        <authorList>
            <person name="Yamashiro T."/>
            <person name="Shiraishi A."/>
            <person name="Satake H."/>
            <person name="Nakayama K."/>
        </authorList>
    </citation>
    <scope>NUCLEOTIDE SEQUENCE</scope>
</reference>
<organism evidence="1">
    <name type="scientific">Tanacetum cinerariifolium</name>
    <name type="common">Dalmatian daisy</name>
    <name type="synonym">Chrysanthemum cinerariifolium</name>
    <dbReference type="NCBI Taxonomy" id="118510"/>
    <lineage>
        <taxon>Eukaryota</taxon>
        <taxon>Viridiplantae</taxon>
        <taxon>Streptophyta</taxon>
        <taxon>Embryophyta</taxon>
        <taxon>Tracheophyta</taxon>
        <taxon>Spermatophyta</taxon>
        <taxon>Magnoliopsida</taxon>
        <taxon>eudicotyledons</taxon>
        <taxon>Gunneridae</taxon>
        <taxon>Pentapetalae</taxon>
        <taxon>asterids</taxon>
        <taxon>campanulids</taxon>
        <taxon>Asterales</taxon>
        <taxon>Asteraceae</taxon>
        <taxon>Asteroideae</taxon>
        <taxon>Anthemideae</taxon>
        <taxon>Anthemidinae</taxon>
        <taxon>Tanacetum</taxon>
    </lineage>
</organism>
<evidence type="ECO:0000313" key="1">
    <source>
        <dbReference type="EMBL" id="GFC90040.1"/>
    </source>
</evidence>
<accession>A0A699RTM8</accession>
<dbReference type="EMBL" id="BKCJ011124187">
    <property type="protein sequence ID" value="GFC90040.1"/>
    <property type="molecule type" value="Genomic_DNA"/>
</dbReference>
<proteinExistence type="predicted"/>
<comment type="caution">
    <text evidence="1">The sequence shown here is derived from an EMBL/GenBank/DDBJ whole genome shotgun (WGS) entry which is preliminary data.</text>
</comment>
<name>A0A699RTM8_TANCI</name>
<sequence length="124" mass="13495">MERGKRRSNLNKDAVARVVAAKLFGRAAFALFEGAVEVRHVVEAALVGNFRHALGCVDEHAPAERRFGHVGHFSYFGQRNGPAVVRIHILKYLLNAPAVVVELLVAGRGVGEHAHVARDGQIVQ</sequence>
<dbReference type="AlphaFoldDB" id="A0A699RTM8"/>
<gene>
    <name evidence="1" type="ORF">Tci_862010</name>
</gene>
<feature type="non-terminal residue" evidence="1">
    <location>
        <position position="124"/>
    </location>
</feature>